<dbReference type="OrthoDB" id="3218567at2"/>
<gene>
    <name evidence="1" type="ORF">SAMN02745673_02937</name>
</gene>
<dbReference type="InterPro" id="IPR011990">
    <property type="entry name" value="TPR-like_helical_dom_sf"/>
</dbReference>
<dbReference type="SUPFAM" id="SSF48452">
    <property type="entry name" value="TPR-like"/>
    <property type="match status" value="1"/>
</dbReference>
<accession>A0A1T4RSD4</accession>
<keyword evidence="2" id="KW-1185">Reference proteome</keyword>
<organism evidence="1 2">
    <name type="scientific">Marinactinospora thermotolerans DSM 45154</name>
    <dbReference type="NCBI Taxonomy" id="1122192"/>
    <lineage>
        <taxon>Bacteria</taxon>
        <taxon>Bacillati</taxon>
        <taxon>Actinomycetota</taxon>
        <taxon>Actinomycetes</taxon>
        <taxon>Streptosporangiales</taxon>
        <taxon>Nocardiopsidaceae</taxon>
        <taxon>Marinactinospora</taxon>
    </lineage>
</organism>
<dbReference type="STRING" id="1122192.SAMN02745673_02937"/>
<name>A0A1T4RSD4_9ACTN</name>
<dbReference type="EMBL" id="FUWS01000007">
    <property type="protein sequence ID" value="SKA18852.1"/>
    <property type="molecule type" value="Genomic_DNA"/>
</dbReference>
<evidence type="ECO:0000313" key="1">
    <source>
        <dbReference type="EMBL" id="SKA18852.1"/>
    </source>
</evidence>
<dbReference type="Pfam" id="PF13374">
    <property type="entry name" value="TPR_10"/>
    <property type="match status" value="1"/>
</dbReference>
<reference evidence="1 2" key="1">
    <citation type="submission" date="2017-02" db="EMBL/GenBank/DDBJ databases">
        <authorList>
            <person name="Peterson S.W."/>
        </authorList>
    </citation>
    <scope>NUCLEOTIDE SEQUENCE [LARGE SCALE GENOMIC DNA]</scope>
    <source>
        <strain evidence="1 2">DSM 45154</strain>
    </source>
</reference>
<protein>
    <submittedName>
        <fullName evidence="1">Tetratricopeptide repeat-containing protein</fullName>
    </submittedName>
</protein>
<dbReference type="AlphaFoldDB" id="A0A1T4RSD4"/>
<dbReference type="Gene3D" id="1.25.40.10">
    <property type="entry name" value="Tetratricopeptide repeat domain"/>
    <property type="match status" value="2"/>
</dbReference>
<proteinExistence type="predicted"/>
<evidence type="ECO:0000313" key="2">
    <source>
        <dbReference type="Proteomes" id="UP000190637"/>
    </source>
</evidence>
<dbReference type="RefSeq" id="WP_078762235.1">
    <property type="nucleotide sequence ID" value="NZ_FUWS01000007.1"/>
</dbReference>
<sequence>MPQREDFSHLYERCSELFQESVRLADHMRFAEAADASGEALDLIQRMRRLDPAHPDLLPQEMALLYNRARFLASDGQVHEGMESAARAVRGYRDLATLDPDRFTPLYADALSRLGQYQRDAGSVPDAIASSARSVEIYRGLVADQPDRYGSDYARILTQHGRLLVNTGRIPRAHEALAEAAGYYRSVLRSLSAAQAPYCAVAFTKLAVILHNQQRYDEALSYAEDAVRVWRRLIEIFPDNLSYQEGLTEALVYHATALAVHRRYRQALTEAEEAISAYARRSHPDTSGRLAAILNLRDQLLQVV</sequence>
<dbReference type="Proteomes" id="UP000190637">
    <property type="component" value="Unassembled WGS sequence"/>
</dbReference>